<keyword evidence="2" id="KW-0540">Nuclease</keyword>
<dbReference type="GO" id="GO:0005829">
    <property type="term" value="C:cytosol"/>
    <property type="evidence" value="ECO:0007669"/>
    <property type="project" value="TreeGrafter"/>
</dbReference>
<dbReference type="RefSeq" id="WP_154365020.1">
    <property type="nucleotide sequence ID" value="NZ_WKJH01000003.1"/>
</dbReference>
<dbReference type="AlphaFoldDB" id="A0A6I2MMX1"/>
<evidence type="ECO:0000259" key="1">
    <source>
        <dbReference type="SMART" id="SM00479"/>
    </source>
</evidence>
<dbReference type="InterPro" id="IPR013520">
    <property type="entry name" value="Ribonucl_H"/>
</dbReference>
<dbReference type="GO" id="GO:0003887">
    <property type="term" value="F:DNA-directed DNA polymerase activity"/>
    <property type="evidence" value="ECO:0007669"/>
    <property type="project" value="InterPro"/>
</dbReference>
<dbReference type="Proteomes" id="UP000443153">
    <property type="component" value="Unassembled WGS sequence"/>
</dbReference>
<proteinExistence type="predicted"/>
<dbReference type="InterPro" id="IPR006054">
    <property type="entry name" value="DnaQ"/>
</dbReference>
<sequence>MFSDIFNRDKPVFWKDYARHFKDKTSADLDKVRFVVFDTETTGLDIGRDRILSIGAVAINNLKIDVGDSLEVYVKQEIFNPETVGIHGILKEGNVPKLNEEEAIKIFLGYIENAVLVAHHAAFDIAMINIALDRMGLPKLKNKVLDTGIVFKKTDFCKDREEYFSLDRLCSLFNLKKHDRHTAAGDAFLTAMVFLKIVANLSKNRILVLGDLFFNWDRRGLL</sequence>
<protein>
    <submittedName>
        <fullName evidence="2">3'-5' exonuclease</fullName>
    </submittedName>
</protein>
<dbReference type="PANTHER" id="PTHR30231">
    <property type="entry name" value="DNA POLYMERASE III SUBUNIT EPSILON"/>
    <property type="match status" value="1"/>
</dbReference>
<dbReference type="EMBL" id="WKJH01000003">
    <property type="protein sequence ID" value="MRX63815.1"/>
    <property type="molecule type" value="Genomic_DNA"/>
</dbReference>
<feature type="domain" description="Exonuclease" evidence="1">
    <location>
        <begin position="33"/>
        <end position="203"/>
    </location>
</feature>
<dbReference type="SMART" id="SM00479">
    <property type="entry name" value="EXOIII"/>
    <property type="match status" value="1"/>
</dbReference>
<keyword evidence="2" id="KW-0269">Exonuclease</keyword>
<dbReference type="InterPro" id="IPR036397">
    <property type="entry name" value="RNaseH_sf"/>
</dbReference>
<accession>A0A6I2MMX1</accession>
<dbReference type="Pfam" id="PF00929">
    <property type="entry name" value="RNase_T"/>
    <property type="match status" value="1"/>
</dbReference>
<name>A0A6I2MMX1_9FLAO</name>
<dbReference type="GO" id="GO:0045004">
    <property type="term" value="P:DNA replication proofreading"/>
    <property type="evidence" value="ECO:0007669"/>
    <property type="project" value="TreeGrafter"/>
</dbReference>
<dbReference type="GO" id="GO:0003677">
    <property type="term" value="F:DNA binding"/>
    <property type="evidence" value="ECO:0007669"/>
    <property type="project" value="InterPro"/>
</dbReference>
<evidence type="ECO:0000313" key="3">
    <source>
        <dbReference type="Proteomes" id="UP000443153"/>
    </source>
</evidence>
<evidence type="ECO:0000313" key="2">
    <source>
        <dbReference type="EMBL" id="MRX63815.1"/>
    </source>
</evidence>
<dbReference type="SUPFAM" id="SSF53098">
    <property type="entry name" value="Ribonuclease H-like"/>
    <property type="match status" value="1"/>
</dbReference>
<dbReference type="CDD" id="cd06127">
    <property type="entry name" value="DEDDh"/>
    <property type="match status" value="1"/>
</dbReference>
<dbReference type="InterPro" id="IPR012337">
    <property type="entry name" value="RNaseH-like_sf"/>
</dbReference>
<dbReference type="Gene3D" id="3.30.420.10">
    <property type="entry name" value="Ribonuclease H-like superfamily/Ribonuclease H"/>
    <property type="match status" value="1"/>
</dbReference>
<dbReference type="NCBIfam" id="TIGR00573">
    <property type="entry name" value="dnaq"/>
    <property type="match status" value="1"/>
</dbReference>
<keyword evidence="2" id="KW-0378">Hydrolase</keyword>
<dbReference type="GO" id="GO:0008408">
    <property type="term" value="F:3'-5' exonuclease activity"/>
    <property type="evidence" value="ECO:0007669"/>
    <property type="project" value="TreeGrafter"/>
</dbReference>
<gene>
    <name evidence="2" type="ORF">GJ691_06505</name>
</gene>
<reference evidence="2 3" key="1">
    <citation type="submission" date="2019-11" db="EMBL/GenBank/DDBJ databases">
        <title>Maribacter lutea sp. nov., a marine bacterium isolated from intertidal sand.</title>
        <authorList>
            <person name="Liu A."/>
        </authorList>
    </citation>
    <scope>NUCLEOTIDE SEQUENCE [LARGE SCALE GENOMIC DNA]</scope>
    <source>
        <strain evidence="2 3">RZ05</strain>
    </source>
</reference>
<dbReference type="OrthoDB" id="9803913at2"/>
<organism evidence="2 3">
    <name type="scientific">Maribacter luteus</name>
    <dbReference type="NCBI Taxonomy" id="2594478"/>
    <lineage>
        <taxon>Bacteria</taxon>
        <taxon>Pseudomonadati</taxon>
        <taxon>Bacteroidota</taxon>
        <taxon>Flavobacteriia</taxon>
        <taxon>Flavobacteriales</taxon>
        <taxon>Flavobacteriaceae</taxon>
        <taxon>Maribacter</taxon>
    </lineage>
</organism>
<dbReference type="PANTHER" id="PTHR30231:SF41">
    <property type="entry name" value="DNA POLYMERASE III SUBUNIT EPSILON"/>
    <property type="match status" value="1"/>
</dbReference>
<comment type="caution">
    <text evidence="2">The sequence shown here is derived from an EMBL/GenBank/DDBJ whole genome shotgun (WGS) entry which is preliminary data.</text>
</comment>
<keyword evidence="3" id="KW-1185">Reference proteome</keyword>